<keyword evidence="2" id="KW-1185">Reference proteome</keyword>
<evidence type="ECO:0000313" key="2">
    <source>
        <dbReference type="Proteomes" id="UP000050761"/>
    </source>
</evidence>
<sequence length="163" mass="18008">MRRSRPSAERIQMTHAITTGEARKTEFLAPFRRHDTISPGGRGGRAAAVAADSIWKVARSEHMEKVVETGAMASRINICVGRNGAKAKAKEKEWHCAVPVDEPHSSCCELPSITDTVTWMVAVRAHWVVHVAISLLLGHESLIVEHSFIFNKESTNSEESKQP</sequence>
<organism evidence="2 3">
    <name type="scientific">Heligmosomoides polygyrus</name>
    <name type="common">Parasitic roundworm</name>
    <dbReference type="NCBI Taxonomy" id="6339"/>
    <lineage>
        <taxon>Eukaryota</taxon>
        <taxon>Metazoa</taxon>
        <taxon>Ecdysozoa</taxon>
        <taxon>Nematoda</taxon>
        <taxon>Chromadorea</taxon>
        <taxon>Rhabditida</taxon>
        <taxon>Rhabditina</taxon>
        <taxon>Rhabditomorpha</taxon>
        <taxon>Strongyloidea</taxon>
        <taxon>Heligmosomidae</taxon>
        <taxon>Heligmosomoides</taxon>
    </lineage>
</organism>
<reference evidence="3" key="2">
    <citation type="submission" date="2019-09" db="UniProtKB">
        <authorList>
            <consortium name="WormBaseParasite"/>
        </authorList>
    </citation>
    <scope>IDENTIFICATION</scope>
</reference>
<dbReference type="Proteomes" id="UP000050761">
    <property type="component" value="Unassembled WGS sequence"/>
</dbReference>
<reference evidence="1 2" key="1">
    <citation type="submission" date="2018-11" db="EMBL/GenBank/DDBJ databases">
        <authorList>
            <consortium name="Pathogen Informatics"/>
        </authorList>
    </citation>
    <scope>NUCLEOTIDE SEQUENCE [LARGE SCALE GENOMIC DNA]</scope>
</reference>
<accession>A0A3P8DQD1</accession>
<dbReference type="WBParaSite" id="HPBE_0001545301-mRNA-1">
    <property type="protein sequence ID" value="HPBE_0001545301-mRNA-1"/>
    <property type="gene ID" value="HPBE_0001545301"/>
</dbReference>
<name>A0A183G2D8_HELPZ</name>
<protein>
    <submittedName>
        <fullName evidence="1 3">Uncharacterized protein</fullName>
    </submittedName>
</protein>
<dbReference type="AlphaFoldDB" id="A0A183G2D8"/>
<accession>A0A183G2D8</accession>
<evidence type="ECO:0000313" key="1">
    <source>
        <dbReference type="EMBL" id="VDP02809.1"/>
    </source>
</evidence>
<evidence type="ECO:0000313" key="3">
    <source>
        <dbReference type="WBParaSite" id="HPBE_0001545301-mRNA-1"/>
    </source>
</evidence>
<dbReference type="EMBL" id="UZAH01028859">
    <property type="protein sequence ID" value="VDP02809.1"/>
    <property type="molecule type" value="Genomic_DNA"/>
</dbReference>
<gene>
    <name evidence="1" type="ORF">HPBE_LOCUS15452</name>
</gene>
<proteinExistence type="predicted"/>